<evidence type="ECO:0000256" key="1">
    <source>
        <dbReference type="SAM" id="MobiDB-lite"/>
    </source>
</evidence>
<dbReference type="EMBL" id="NKXS01003251">
    <property type="protein sequence ID" value="PIN10338.1"/>
    <property type="molecule type" value="Genomic_DNA"/>
</dbReference>
<dbReference type="Proteomes" id="UP000231279">
    <property type="component" value="Unassembled WGS sequence"/>
</dbReference>
<feature type="compositionally biased region" description="Pro residues" evidence="1">
    <location>
        <begin position="39"/>
        <end position="53"/>
    </location>
</feature>
<reference evidence="3" key="1">
    <citation type="journal article" date="2018" name="Gigascience">
        <title>Genome assembly of the Pink Ipe (Handroanthus impetiginosus, Bignoniaceae), a highly valued, ecologically keystone Neotropical timber forest tree.</title>
        <authorList>
            <person name="Silva-Junior O.B."/>
            <person name="Grattapaglia D."/>
            <person name="Novaes E."/>
            <person name="Collevatti R.G."/>
        </authorList>
    </citation>
    <scope>NUCLEOTIDE SEQUENCE [LARGE SCALE GENOMIC DNA]</scope>
    <source>
        <strain evidence="3">cv. UFG-1</strain>
    </source>
</reference>
<keyword evidence="3" id="KW-1185">Reference proteome</keyword>
<protein>
    <submittedName>
        <fullName evidence="2">Uncharacterized protein</fullName>
    </submittedName>
</protein>
<sequence>MSQVPGKSSPEIPTRALPVEKLGVPPEVLRRMPNVPNFDPIPPKKPADPPPFSLGPNLNPQFLGPPDPIPPKPEVPLPPTTP</sequence>
<comment type="caution">
    <text evidence="2">The sequence shown here is derived from an EMBL/GenBank/DDBJ whole genome shotgun (WGS) entry which is preliminary data.</text>
</comment>
<evidence type="ECO:0000313" key="2">
    <source>
        <dbReference type="EMBL" id="PIN10338.1"/>
    </source>
</evidence>
<gene>
    <name evidence="2" type="ORF">CDL12_17079</name>
</gene>
<proteinExistence type="predicted"/>
<organism evidence="2 3">
    <name type="scientific">Handroanthus impetiginosus</name>
    <dbReference type="NCBI Taxonomy" id="429701"/>
    <lineage>
        <taxon>Eukaryota</taxon>
        <taxon>Viridiplantae</taxon>
        <taxon>Streptophyta</taxon>
        <taxon>Embryophyta</taxon>
        <taxon>Tracheophyta</taxon>
        <taxon>Spermatophyta</taxon>
        <taxon>Magnoliopsida</taxon>
        <taxon>eudicotyledons</taxon>
        <taxon>Gunneridae</taxon>
        <taxon>Pentapetalae</taxon>
        <taxon>asterids</taxon>
        <taxon>lamiids</taxon>
        <taxon>Lamiales</taxon>
        <taxon>Bignoniaceae</taxon>
        <taxon>Crescentiina</taxon>
        <taxon>Tabebuia alliance</taxon>
        <taxon>Handroanthus</taxon>
    </lineage>
</organism>
<name>A0A2G9GYI3_9LAMI</name>
<feature type="compositionally biased region" description="Pro residues" evidence="1">
    <location>
        <begin position="63"/>
        <end position="82"/>
    </location>
</feature>
<evidence type="ECO:0000313" key="3">
    <source>
        <dbReference type="Proteomes" id="UP000231279"/>
    </source>
</evidence>
<dbReference type="AlphaFoldDB" id="A0A2G9GYI3"/>
<feature type="region of interest" description="Disordered" evidence="1">
    <location>
        <begin position="1"/>
        <end position="82"/>
    </location>
</feature>
<accession>A0A2G9GYI3</accession>